<keyword evidence="6 7" id="KW-0326">Glycosidase</keyword>
<evidence type="ECO:0000256" key="4">
    <source>
        <dbReference type="ARBA" id="ARBA00022801"/>
    </source>
</evidence>
<reference evidence="8 9" key="1">
    <citation type="submission" date="2017-11" db="EMBL/GenBank/DDBJ databases">
        <title>Draft genome sequence of magnetotactic bacterium Magnetospirillum kuznetsovii LBB-42.</title>
        <authorList>
            <person name="Grouzdev D.S."/>
            <person name="Rysina M.S."/>
            <person name="Baslerov R.V."/>
            <person name="Koziaeva V."/>
        </authorList>
    </citation>
    <scope>NUCLEOTIDE SEQUENCE [LARGE SCALE GENOMIC DNA]</scope>
    <source>
        <strain evidence="8 9">LBB-42</strain>
    </source>
</reference>
<gene>
    <name evidence="8" type="ORF">CU669_15035</name>
</gene>
<organism evidence="8 9">
    <name type="scientific">Paramagnetospirillum kuznetsovii</name>
    <dbReference type="NCBI Taxonomy" id="2053833"/>
    <lineage>
        <taxon>Bacteria</taxon>
        <taxon>Pseudomonadati</taxon>
        <taxon>Pseudomonadota</taxon>
        <taxon>Alphaproteobacteria</taxon>
        <taxon>Rhodospirillales</taxon>
        <taxon>Magnetospirillaceae</taxon>
        <taxon>Paramagnetospirillum</taxon>
    </lineage>
</organism>
<dbReference type="EC" id="3.2.1.17" evidence="7"/>
<evidence type="ECO:0000256" key="7">
    <source>
        <dbReference type="RuleBase" id="RU003788"/>
    </source>
</evidence>
<comment type="caution">
    <text evidence="8">The sequence shown here is derived from an EMBL/GenBank/DDBJ whole genome shotgun (WGS) entry which is preliminary data.</text>
</comment>
<dbReference type="Gene3D" id="1.10.530.40">
    <property type="match status" value="1"/>
</dbReference>
<dbReference type="CDD" id="cd00737">
    <property type="entry name" value="lyz_endolysin_autolysin"/>
    <property type="match status" value="1"/>
</dbReference>
<dbReference type="InterPro" id="IPR051018">
    <property type="entry name" value="Bacteriophage_GH24"/>
</dbReference>
<sequence length="143" mass="15812">MVSLACIELVKKFEGCRLESYRCPANVPTVGWGHTGREVHDGLEISQAQADAWLMEDLLEAEKDVRFLVGKHPVSENQMSALTSFQFNTGKLAGSTLLRKVCEGDFDGASNEFSRWVHASGKVLPGLVRRRAAEAELFESEDV</sequence>
<dbReference type="AlphaFoldDB" id="A0A364NVF5"/>
<dbReference type="GO" id="GO:0042742">
    <property type="term" value="P:defense response to bacterium"/>
    <property type="evidence" value="ECO:0007669"/>
    <property type="project" value="UniProtKB-KW"/>
</dbReference>
<keyword evidence="9" id="KW-1185">Reference proteome</keyword>
<dbReference type="RefSeq" id="WP_112146145.1">
    <property type="nucleotide sequence ID" value="NZ_PGTO01000013.1"/>
</dbReference>
<keyword evidence="2 7" id="KW-0929">Antimicrobial</keyword>
<comment type="similarity">
    <text evidence="7">Belongs to the glycosyl hydrolase 24 family.</text>
</comment>
<keyword evidence="3 7" id="KW-0081">Bacteriolytic enzyme</keyword>
<dbReference type="EMBL" id="PGTO01000013">
    <property type="protein sequence ID" value="RAU21069.1"/>
    <property type="molecule type" value="Genomic_DNA"/>
</dbReference>
<accession>A0A364NVF5</accession>
<evidence type="ECO:0000256" key="3">
    <source>
        <dbReference type="ARBA" id="ARBA00022638"/>
    </source>
</evidence>
<dbReference type="HAMAP" id="MF_04110">
    <property type="entry name" value="ENDOLYSIN_T4"/>
    <property type="match status" value="1"/>
</dbReference>
<dbReference type="Pfam" id="PF00959">
    <property type="entry name" value="Phage_lysozyme"/>
    <property type="match status" value="1"/>
</dbReference>
<dbReference type="Proteomes" id="UP000251075">
    <property type="component" value="Unassembled WGS sequence"/>
</dbReference>
<dbReference type="PANTHER" id="PTHR38107:SF3">
    <property type="entry name" value="LYSOZYME RRRD-RELATED"/>
    <property type="match status" value="1"/>
</dbReference>
<dbReference type="InterPro" id="IPR033907">
    <property type="entry name" value="Endolysin_autolysin"/>
</dbReference>
<protein>
    <recommendedName>
        <fullName evidence="7">Lysozyme</fullName>
        <ecNumber evidence="7">3.2.1.17</ecNumber>
    </recommendedName>
</protein>
<dbReference type="InterPro" id="IPR034690">
    <property type="entry name" value="Endolysin_T4_type"/>
</dbReference>
<dbReference type="InterPro" id="IPR023347">
    <property type="entry name" value="Lysozyme_dom_sf"/>
</dbReference>
<dbReference type="OrthoDB" id="5327667at2"/>
<evidence type="ECO:0000256" key="2">
    <source>
        <dbReference type="ARBA" id="ARBA00022529"/>
    </source>
</evidence>
<evidence type="ECO:0000256" key="1">
    <source>
        <dbReference type="ARBA" id="ARBA00000632"/>
    </source>
</evidence>
<comment type="catalytic activity">
    <reaction evidence="1 7">
        <text>Hydrolysis of (1-&gt;4)-beta-linkages between N-acetylmuramic acid and N-acetyl-D-glucosamine residues in a peptidoglycan and between N-acetyl-D-glucosamine residues in chitodextrins.</text>
        <dbReference type="EC" id="3.2.1.17"/>
    </reaction>
</comment>
<dbReference type="SUPFAM" id="SSF53955">
    <property type="entry name" value="Lysozyme-like"/>
    <property type="match status" value="1"/>
</dbReference>
<dbReference type="InterPro" id="IPR002196">
    <property type="entry name" value="Glyco_hydro_24"/>
</dbReference>
<keyword evidence="4 7" id="KW-0378">Hydrolase</keyword>
<proteinExistence type="inferred from homology"/>
<name>A0A364NVF5_9PROT</name>
<evidence type="ECO:0000313" key="8">
    <source>
        <dbReference type="EMBL" id="RAU21069.1"/>
    </source>
</evidence>
<dbReference type="GO" id="GO:0003796">
    <property type="term" value="F:lysozyme activity"/>
    <property type="evidence" value="ECO:0007669"/>
    <property type="project" value="UniProtKB-EC"/>
</dbReference>
<dbReference type="InterPro" id="IPR023346">
    <property type="entry name" value="Lysozyme-like_dom_sf"/>
</dbReference>
<dbReference type="PANTHER" id="PTHR38107">
    <property type="match status" value="1"/>
</dbReference>
<keyword evidence="5" id="KW-1035">Host cytoplasm</keyword>
<dbReference type="GO" id="GO:0009253">
    <property type="term" value="P:peptidoglycan catabolic process"/>
    <property type="evidence" value="ECO:0007669"/>
    <property type="project" value="InterPro"/>
</dbReference>
<evidence type="ECO:0000256" key="6">
    <source>
        <dbReference type="ARBA" id="ARBA00023295"/>
    </source>
</evidence>
<evidence type="ECO:0000313" key="9">
    <source>
        <dbReference type="Proteomes" id="UP000251075"/>
    </source>
</evidence>
<dbReference type="GO" id="GO:0016998">
    <property type="term" value="P:cell wall macromolecule catabolic process"/>
    <property type="evidence" value="ECO:0007669"/>
    <property type="project" value="InterPro"/>
</dbReference>
<dbReference type="GO" id="GO:0031640">
    <property type="term" value="P:killing of cells of another organism"/>
    <property type="evidence" value="ECO:0007669"/>
    <property type="project" value="UniProtKB-KW"/>
</dbReference>
<evidence type="ECO:0000256" key="5">
    <source>
        <dbReference type="ARBA" id="ARBA00023200"/>
    </source>
</evidence>